<dbReference type="Proteomes" id="UP000011770">
    <property type="component" value="Unassembled WGS sequence"/>
</dbReference>
<name>M3FIT8_9LEPT</name>
<dbReference type="InterPro" id="IPR007438">
    <property type="entry name" value="DUF488"/>
</dbReference>
<dbReference type="Pfam" id="PF04343">
    <property type="entry name" value="DUF488"/>
    <property type="match status" value="1"/>
</dbReference>
<organism evidence="1 2">
    <name type="scientific">Leptospira weilii serovar Topaz str. LT2116</name>
    <dbReference type="NCBI Taxonomy" id="1088540"/>
    <lineage>
        <taxon>Bacteria</taxon>
        <taxon>Pseudomonadati</taxon>
        <taxon>Spirochaetota</taxon>
        <taxon>Spirochaetia</taxon>
        <taxon>Leptospirales</taxon>
        <taxon>Leptospiraceae</taxon>
        <taxon>Leptospira</taxon>
    </lineage>
</organism>
<accession>M3FIT8</accession>
<evidence type="ECO:0000313" key="2">
    <source>
        <dbReference type="Proteomes" id="UP000011770"/>
    </source>
</evidence>
<dbReference type="AlphaFoldDB" id="M3FIT8"/>
<dbReference type="EMBL" id="AHOR02000058">
    <property type="protein sequence ID" value="EMF80372.1"/>
    <property type="molecule type" value="Genomic_DNA"/>
</dbReference>
<proteinExistence type="predicted"/>
<dbReference type="PANTHER" id="PTHR39337">
    <property type="entry name" value="BLR5642 PROTEIN"/>
    <property type="match status" value="1"/>
</dbReference>
<dbReference type="PANTHER" id="PTHR39337:SF1">
    <property type="entry name" value="BLR5642 PROTEIN"/>
    <property type="match status" value="1"/>
</dbReference>
<evidence type="ECO:0000313" key="1">
    <source>
        <dbReference type="EMBL" id="EMF80372.1"/>
    </source>
</evidence>
<sequence length="231" mass="27017">MMKYGQVKEQKFRWIVLDSLDYRKTLKATDIERLSSFSKDYSKQALVIYVYENYPFYAIKSEIAETILSEDQWKKVKKSIPVKKEPCLFTIGYEGRTVERYVTELIRENIQILCDVRRNPLSMKFGFSKTQLKSILEAVGIEYVHVPGLGVDSDKRQKLHSKEDYENLFFEYERTTLASNSKDLNIVANLFREKGRIALTCFEADSNCCHRGRTAKALLKYLPQKTKLNHL</sequence>
<reference evidence="1 2" key="1">
    <citation type="submission" date="2013-01" db="EMBL/GenBank/DDBJ databases">
        <authorList>
            <person name="Harkins D.M."/>
            <person name="Durkin A.S."/>
            <person name="Brinkac L.M."/>
            <person name="Haft D.H."/>
            <person name="Selengut J.D."/>
            <person name="Sanka R."/>
            <person name="DePew J."/>
            <person name="Purushe J."/>
            <person name="Tulsiani S.M."/>
            <person name="Graham G.C."/>
            <person name="Burns M.-A."/>
            <person name="Dohnt M.F."/>
            <person name="Smythe L.D."/>
            <person name="McKay D.B."/>
            <person name="Craig S.B."/>
            <person name="Vinetz J.M."/>
            <person name="Sutton G.G."/>
            <person name="Nierman W.C."/>
            <person name="Fouts D.E."/>
        </authorList>
    </citation>
    <scope>NUCLEOTIDE SEQUENCE [LARGE SCALE GENOMIC DNA]</scope>
    <source>
        <strain evidence="1 2">LT2116</strain>
    </source>
</reference>
<protein>
    <submittedName>
        <fullName evidence="1">PF04343 family protein</fullName>
    </submittedName>
</protein>
<gene>
    <name evidence="1" type="ORF">LEP1GSC188_1038</name>
</gene>
<comment type="caution">
    <text evidence="1">The sequence shown here is derived from an EMBL/GenBank/DDBJ whole genome shotgun (WGS) entry which is preliminary data.</text>
</comment>